<evidence type="ECO:0000313" key="1">
    <source>
        <dbReference type="EMBL" id="OYQ50638.1"/>
    </source>
</evidence>
<keyword evidence="2" id="KW-1185">Reference proteome</keyword>
<organism evidence="1 2">
    <name type="scientific">Flavobacterium cyanobacteriorum</name>
    <dbReference type="NCBI Taxonomy" id="2022802"/>
    <lineage>
        <taxon>Bacteria</taxon>
        <taxon>Pseudomonadati</taxon>
        <taxon>Bacteroidota</taxon>
        <taxon>Flavobacteriia</taxon>
        <taxon>Flavobacteriales</taxon>
        <taxon>Flavobacteriaceae</taxon>
        <taxon>Flavobacterium</taxon>
    </lineage>
</organism>
<proteinExistence type="predicted"/>
<comment type="caution">
    <text evidence="1">The sequence shown here is derived from an EMBL/GenBank/DDBJ whole genome shotgun (WGS) entry which is preliminary data.</text>
</comment>
<name>A0A256AAC7_9FLAO</name>
<evidence type="ECO:0008006" key="3">
    <source>
        <dbReference type="Google" id="ProtNLM"/>
    </source>
</evidence>
<evidence type="ECO:0000313" key="2">
    <source>
        <dbReference type="Proteomes" id="UP000216605"/>
    </source>
</evidence>
<protein>
    <recommendedName>
        <fullName evidence="3">DUF4347 domain-containing protein</fullName>
    </recommendedName>
</protein>
<reference evidence="1 2" key="1">
    <citation type="submission" date="2017-07" db="EMBL/GenBank/DDBJ databases">
        <title>Flavobacterium cyanobacteriorum sp. nov., isolated from cyanobacterial aggregates in a eutrophic lake.</title>
        <authorList>
            <person name="Cai H."/>
        </authorList>
    </citation>
    <scope>NUCLEOTIDE SEQUENCE [LARGE SCALE GENOMIC DNA]</scope>
    <source>
        <strain evidence="1 2">TH021</strain>
    </source>
</reference>
<dbReference type="AlphaFoldDB" id="A0A256AAC7"/>
<sequence>MDNGGSGGSDDWVDKDGKNIEDDDLKSIQVYIFYDSEFYEQAMIQYDDAVKKYGQGAVALSNTGTTQGFAEDWAKMNGAPKEVIIMTHGKNQSINVNSETNAQFTSTGDGKTNISGSDAMNVQDLAQPKADLSGTRLNMYTCHSADRVKEAHGDQGPLRGTMQPIADAFKTNFGFKQVKGTNGSVNYHSLMTDGTRPSSPQYMRPYTANRQPWIILDDNGF</sequence>
<dbReference type="EMBL" id="NOXV01000005">
    <property type="protein sequence ID" value="OYQ50638.1"/>
    <property type="molecule type" value="Genomic_DNA"/>
</dbReference>
<accession>A0A256AAC7</accession>
<gene>
    <name evidence="1" type="ORF">CHU92_00035</name>
</gene>
<dbReference type="Proteomes" id="UP000216605">
    <property type="component" value="Unassembled WGS sequence"/>
</dbReference>